<evidence type="ECO:0000256" key="1">
    <source>
        <dbReference type="ARBA" id="ARBA00004496"/>
    </source>
</evidence>
<keyword evidence="3" id="KW-0203">Cytokinin biosynthesis</keyword>
<dbReference type="Proteomes" id="UP000734854">
    <property type="component" value="Unassembled WGS sequence"/>
</dbReference>
<dbReference type="GO" id="GO:0009736">
    <property type="term" value="P:cytokinin-activated signaling pathway"/>
    <property type="evidence" value="ECO:0007669"/>
    <property type="project" value="UniProtKB-KW"/>
</dbReference>
<comment type="similarity">
    <text evidence="6">Belongs to the SOFL plant protein family.</text>
</comment>
<name>A0A8J5ETW1_ZINOF</name>
<reference evidence="8 9" key="1">
    <citation type="submission" date="2020-08" db="EMBL/GenBank/DDBJ databases">
        <title>Plant Genome Project.</title>
        <authorList>
            <person name="Zhang R.-G."/>
        </authorList>
    </citation>
    <scope>NUCLEOTIDE SEQUENCE [LARGE SCALE GENOMIC DNA]</scope>
    <source>
        <tissue evidence="8">Rhizome</tissue>
    </source>
</reference>
<dbReference type="PANTHER" id="PTHR33347:SF1">
    <property type="entry name" value="PROTEIN SOB FIVE-LIKE 5"/>
    <property type="match status" value="1"/>
</dbReference>
<proteinExistence type="inferred from homology"/>
<keyword evidence="4" id="KW-0932">Cytokinin signaling pathway</keyword>
<evidence type="ECO:0000313" key="8">
    <source>
        <dbReference type="EMBL" id="KAG6469107.1"/>
    </source>
</evidence>
<dbReference type="AlphaFoldDB" id="A0A8J5ETW1"/>
<evidence type="ECO:0000256" key="2">
    <source>
        <dbReference type="ARBA" id="ARBA00022490"/>
    </source>
</evidence>
<gene>
    <name evidence="8" type="ORF">ZIOFF_073805</name>
</gene>
<protein>
    <submittedName>
        <fullName evidence="8">Uncharacterized protein</fullName>
    </submittedName>
</protein>
<organism evidence="8 9">
    <name type="scientific">Zingiber officinale</name>
    <name type="common">Ginger</name>
    <name type="synonym">Amomum zingiber</name>
    <dbReference type="NCBI Taxonomy" id="94328"/>
    <lineage>
        <taxon>Eukaryota</taxon>
        <taxon>Viridiplantae</taxon>
        <taxon>Streptophyta</taxon>
        <taxon>Embryophyta</taxon>
        <taxon>Tracheophyta</taxon>
        <taxon>Spermatophyta</taxon>
        <taxon>Magnoliopsida</taxon>
        <taxon>Liliopsida</taxon>
        <taxon>Zingiberales</taxon>
        <taxon>Zingiberaceae</taxon>
        <taxon>Zingiber</taxon>
    </lineage>
</organism>
<dbReference type="GO" id="GO:0009691">
    <property type="term" value="P:cytokinin biosynthetic process"/>
    <property type="evidence" value="ECO:0007669"/>
    <property type="project" value="UniProtKB-KW"/>
</dbReference>
<evidence type="ECO:0000256" key="6">
    <source>
        <dbReference type="ARBA" id="ARBA00024199"/>
    </source>
</evidence>
<feature type="region of interest" description="Disordered" evidence="7">
    <location>
        <begin position="157"/>
        <end position="185"/>
    </location>
</feature>
<comment type="subcellular location">
    <subcellularLocation>
        <location evidence="1">Cytoplasm</location>
    </subcellularLocation>
</comment>
<dbReference type="PANTHER" id="PTHR33347">
    <property type="entry name" value="OSJNBA0091C07.3 PROTEIN"/>
    <property type="match status" value="1"/>
</dbReference>
<dbReference type="EMBL" id="JACMSC010000022">
    <property type="protein sequence ID" value="KAG6469107.1"/>
    <property type="molecule type" value="Genomic_DNA"/>
</dbReference>
<feature type="compositionally biased region" description="Acidic residues" evidence="7">
    <location>
        <begin position="159"/>
        <end position="171"/>
    </location>
</feature>
<accession>A0A8J5ETW1</accession>
<dbReference type="GO" id="GO:0005737">
    <property type="term" value="C:cytoplasm"/>
    <property type="evidence" value="ECO:0007669"/>
    <property type="project" value="UniProtKB-SubCell"/>
</dbReference>
<comment type="caution">
    <text evidence="8">The sequence shown here is derived from an EMBL/GenBank/DDBJ whole genome shotgun (WGS) entry which is preliminary data.</text>
</comment>
<evidence type="ECO:0000256" key="3">
    <source>
        <dbReference type="ARBA" id="ARBA00022712"/>
    </source>
</evidence>
<keyword evidence="2" id="KW-0963">Cytoplasm</keyword>
<evidence type="ECO:0000256" key="5">
    <source>
        <dbReference type="ARBA" id="ARBA00023242"/>
    </source>
</evidence>
<sequence length="307" mass="34512">MKPGVDRYALPRCIACEAVLAPFLLRDERETEISKEERSARKAMWWEEGRHGHKDKISLGLNLALMLFISSVSLLHFSPSPPHCFPPPPLLLHIDGHLTQTVQILYWGEIKYLIMLGEEERDVISSECSSGCQSGWTAYLDNSSCAFSLPLEHKKGDSLLEEEEEEEEEDSSMVSDASSGPPHFPEQDKLSLHCINSRTCFEGNDLVKCGNGKKRKVEPEQQYQEHCSSLLDDTASSPLVSQPKASFISEDISSYMKTPMEGDLEFSCGYSATHFESNIEQRNYTPEKANGLPSIHFSRQAKTYKTS</sequence>
<keyword evidence="5" id="KW-0539">Nucleus</keyword>
<evidence type="ECO:0000313" key="9">
    <source>
        <dbReference type="Proteomes" id="UP000734854"/>
    </source>
</evidence>
<keyword evidence="9" id="KW-1185">Reference proteome</keyword>
<evidence type="ECO:0000256" key="4">
    <source>
        <dbReference type="ARBA" id="ARBA00022864"/>
    </source>
</evidence>
<evidence type="ECO:0000256" key="7">
    <source>
        <dbReference type="SAM" id="MobiDB-lite"/>
    </source>
</evidence>
<dbReference type="InterPro" id="IPR044670">
    <property type="entry name" value="SOFL"/>
</dbReference>